<evidence type="ECO:0000256" key="1">
    <source>
        <dbReference type="SAM" id="MobiDB-lite"/>
    </source>
</evidence>
<feature type="compositionally biased region" description="Low complexity" evidence="1">
    <location>
        <begin position="92"/>
        <end position="112"/>
    </location>
</feature>
<evidence type="ECO:0000313" key="2">
    <source>
        <dbReference type="EMBL" id="UPW41911.1"/>
    </source>
</evidence>
<protein>
    <submittedName>
        <fullName evidence="2">DNA pilot protein</fullName>
    </submittedName>
</protein>
<feature type="region of interest" description="Disordered" evidence="1">
    <location>
        <begin position="92"/>
        <end position="115"/>
    </location>
</feature>
<name>A0A976N2K3_9VIRU</name>
<dbReference type="EMBL" id="OM869694">
    <property type="protein sequence ID" value="UPW41911.1"/>
    <property type="molecule type" value="Genomic_DNA"/>
</dbReference>
<accession>A0A976N2K3</accession>
<proteinExistence type="predicted"/>
<reference evidence="2" key="1">
    <citation type="submission" date="2022-02" db="EMBL/GenBank/DDBJ databases">
        <title>Towards deciphering the DNA virus diversity associated with rodent species in the families Cricetidae and Heteromyidae.</title>
        <authorList>
            <person name="Lund M."/>
            <person name="Larsen B.B."/>
            <person name="Gryseels S."/>
            <person name="Kraberger S."/>
            <person name="Rowsey D.M."/>
            <person name="Steger L."/>
            <person name="Yule K.M."/>
            <person name="Upham N.S."/>
            <person name="Worobey M."/>
            <person name="Van Doorslaer K."/>
            <person name="Varsani A."/>
        </authorList>
    </citation>
    <scope>NUCLEOTIDE SEQUENCE</scope>
    <source>
        <strain evidence="2">NeonRodF1_74</strain>
    </source>
</reference>
<organism evidence="2">
    <name type="scientific">Dipodfec virus RodF1_74</name>
    <dbReference type="NCBI Taxonomy" id="2929310"/>
    <lineage>
        <taxon>Viruses</taxon>
        <taxon>Monodnaviria</taxon>
        <taxon>Sangervirae</taxon>
        <taxon>Phixviricota</taxon>
        <taxon>Malgrandaviricetes</taxon>
        <taxon>Petitvirales</taxon>
        <taxon>Microviridae</taxon>
    </lineage>
</organism>
<sequence>MSDLIQPLINFEDVVSTSLFPQASEMAYNAQQSQIEREFNAAEAEKARAFSALEAQKNRDYQTEMSNTAYQRAAADMRAAGLNPYLAYSQGGASTPSGSAASGSAASSTSARSGGGRSLIGDAVGSLAKSAFMLAKLL</sequence>